<reference evidence="9 10" key="1">
    <citation type="submission" date="2017-07" db="EMBL/GenBank/DDBJ databases">
        <title>Genome sequence of the Sordaria macrospora wild type strain R19027.</title>
        <authorList>
            <person name="Nowrousian M."/>
            <person name="Teichert I."/>
            <person name="Kueck U."/>
        </authorList>
    </citation>
    <scope>NUCLEOTIDE SEQUENCE [LARGE SCALE GENOMIC DNA]</scope>
    <source>
        <strain evidence="9 10">R19027</strain>
        <tissue evidence="9">Mycelium</tissue>
    </source>
</reference>
<feature type="region of interest" description="Disordered" evidence="8">
    <location>
        <begin position="155"/>
        <end position="177"/>
    </location>
</feature>
<dbReference type="SUPFAM" id="SSF53335">
    <property type="entry name" value="S-adenosyl-L-methionine-dependent methyltransferases"/>
    <property type="match status" value="1"/>
</dbReference>
<dbReference type="PANTHER" id="PTHR14741:SF32">
    <property type="entry name" value="TRIMETHYLGUANOSINE SYNTHASE"/>
    <property type="match status" value="1"/>
</dbReference>
<evidence type="ECO:0000256" key="2">
    <source>
        <dbReference type="ARBA" id="ARBA00025783"/>
    </source>
</evidence>
<dbReference type="InterPro" id="IPR029063">
    <property type="entry name" value="SAM-dependent_MTases_sf"/>
</dbReference>
<name>A0A8S8ZMU7_SORMA</name>
<dbReference type="VEuPathDB" id="FungiDB:SMAC_00390"/>
<protein>
    <recommendedName>
        <fullName evidence="1">Trimethylguanosine synthase</fullName>
    </recommendedName>
    <alternativeName>
        <fullName evidence="7">Cap-specific guanine-N(2) methyltransferase</fullName>
    </alternativeName>
</protein>
<feature type="compositionally biased region" description="Basic residues" evidence="8">
    <location>
        <begin position="405"/>
        <end position="418"/>
    </location>
</feature>
<dbReference type="EMBL" id="NMPR01000093">
    <property type="protein sequence ID" value="KAA8630809.1"/>
    <property type="molecule type" value="Genomic_DNA"/>
</dbReference>
<feature type="compositionally biased region" description="Pro residues" evidence="8">
    <location>
        <begin position="230"/>
        <end position="242"/>
    </location>
</feature>
<comment type="catalytic activity">
    <reaction evidence="3">
        <text>a 5'-end (N(2),N(7)-dimethyl 5'-triphosphoguanosine)-ribonucleoside in snoRNA + S-adenosyl-L-methionine = a 5'-end (N(2),N(2),N(7)-trimethyl 5'-triphosphoguanosine)-ribonucleoside in snoRNA + S-adenosyl-L-homocysteine + H(+)</text>
        <dbReference type="Rhea" id="RHEA:78507"/>
        <dbReference type="Rhea" id="RHEA-COMP:19088"/>
        <dbReference type="Rhea" id="RHEA-COMP:19090"/>
        <dbReference type="ChEBI" id="CHEBI:15378"/>
        <dbReference type="ChEBI" id="CHEBI:57856"/>
        <dbReference type="ChEBI" id="CHEBI:59789"/>
        <dbReference type="ChEBI" id="CHEBI:167623"/>
        <dbReference type="ChEBI" id="CHEBI:172880"/>
    </reaction>
    <physiologicalReaction direction="left-to-right" evidence="3">
        <dbReference type="Rhea" id="RHEA:78508"/>
    </physiologicalReaction>
</comment>
<feature type="compositionally biased region" description="Basic and acidic residues" evidence="8">
    <location>
        <begin position="305"/>
        <end position="330"/>
    </location>
</feature>
<comment type="catalytic activity">
    <reaction evidence="4">
        <text>a 5'-end (N(7)-methyl 5'-triphosphoguanosine)-ribonucleoside in snoRNA + S-adenosyl-L-methionine = a 5'-end (N(2),N(7)-dimethyl 5'-triphosphoguanosine)-ribonucleoside in snoRNA + S-adenosyl-L-homocysteine + H(+)</text>
        <dbReference type="Rhea" id="RHEA:78475"/>
        <dbReference type="Rhea" id="RHEA-COMP:19086"/>
        <dbReference type="Rhea" id="RHEA-COMP:19088"/>
        <dbReference type="ChEBI" id="CHEBI:15378"/>
        <dbReference type="ChEBI" id="CHEBI:57856"/>
        <dbReference type="ChEBI" id="CHEBI:59789"/>
        <dbReference type="ChEBI" id="CHEBI:156461"/>
        <dbReference type="ChEBI" id="CHEBI:172880"/>
    </reaction>
    <physiologicalReaction direction="left-to-right" evidence="4">
        <dbReference type="Rhea" id="RHEA:78476"/>
    </physiologicalReaction>
</comment>
<dbReference type="Gene3D" id="3.40.50.150">
    <property type="entry name" value="Vaccinia Virus protein VP39"/>
    <property type="match status" value="1"/>
</dbReference>
<evidence type="ECO:0000256" key="1">
    <source>
        <dbReference type="ARBA" id="ARBA00018517"/>
    </source>
</evidence>
<dbReference type="InterPro" id="IPR019012">
    <property type="entry name" value="RNA_cap_Gua-N2-MeTrfase"/>
</dbReference>
<organism evidence="9 10">
    <name type="scientific">Sordaria macrospora</name>
    <dbReference type="NCBI Taxonomy" id="5147"/>
    <lineage>
        <taxon>Eukaryota</taxon>
        <taxon>Fungi</taxon>
        <taxon>Dikarya</taxon>
        <taxon>Ascomycota</taxon>
        <taxon>Pezizomycotina</taxon>
        <taxon>Sordariomycetes</taxon>
        <taxon>Sordariomycetidae</taxon>
        <taxon>Sordariales</taxon>
        <taxon>Sordariaceae</taxon>
        <taxon>Sordaria</taxon>
    </lineage>
</organism>
<evidence type="ECO:0000256" key="5">
    <source>
        <dbReference type="ARBA" id="ARBA00048763"/>
    </source>
</evidence>
<evidence type="ECO:0000313" key="9">
    <source>
        <dbReference type="EMBL" id="KAA8630809.1"/>
    </source>
</evidence>
<dbReference type="Proteomes" id="UP000433876">
    <property type="component" value="Unassembled WGS sequence"/>
</dbReference>
<feature type="compositionally biased region" description="Low complexity" evidence="8">
    <location>
        <begin position="348"/>
        <end position="360"/>
    </location>
</feature>
<evidence type="ECO:0000256" key="6">
    <source>
        <dbReference type="ARBA" id="ARBA00049075"/>
    </source>
</evidence>
<comment type="similarity">
    <text evidence="2">Belongs to the methyltransferase superfamily. Trimethylguanosine synthase family.</text>
</comment>
<sequence>MGPKLLKKGEKYPLDENCHHYTKLGEVPWDIQKYWHQRYSIFEFYDYDIHLTDSAWFGVTPEPVATRIARDLSVHLIASGKRVLIDLFGGAGGNVIAFALSSGRWDRIIAIEKDKSTLACAQHNAEVYDVLDKITWVHGDSFEVMRRCWKTHNGGRGAGTVKTTSNGGPEEDDNNNEELDTLLTSLNLEEVLVFASPPWGGVSYRDQEVFDLSKMEPYNLVDLYEACSSPSPPSSTPAPPVPTTTTTQKQKQILPQALFLPRQSDLNQIAALVPDGAPKIDVVQYCQKGASKALMAYLPGNIDAEKEQEERRRRLSESEEKEKKERELKKNLKNRKYIDEQEVEQEQTTIPELLPETLPEAPVEAQEDVSMVQDASIYDTSYVSYAQDEAENDTPSKTDNNAEKRNKRKRRRRSSYNN</sequence>
<evidence type="ECO:0000313" key="10">
    <source>
        <dbReference type="Proteomes" id="UP000433876"/>
    </source>
</evidence>
<feature type="region of interest" description="Disordered" evidence="8">
    <location>
        <begin position="305"/>
        <end position="418"/>
    </location>
</feature>
<evidence type="ECO:0000256" key="8">
    <source>
        <dbReference type="SAM" id="MobiDB-lite"/>
    </source>
</evidence>
<comment type="caution">
    <text evidence="9">The sequence shown here is derived from an EMBL/GenBank/DDBJ whole genome shotgun (WGS) entry which is preliminary data.</text>
</comment>
<gene>
    <name evidence="9" type="ORF">SMACR_00390</name>
</gene>
<dbReference type="PANTHER" id="PTHR14741">
    <property type="entry name" value="S-ADENOSYLMETHIONINE-DEPENDENT METHYLTRANSFERASE RELATED"/>
    <property type="match status" value="1"/>
</dbReference>
<evidence type="ECO:0000256" key="3">
    <source>
        <dbReference type="ARBA" id="ARBA00047418"/>
    </source>
</evidence>
<evidence type="ECO:0000256" key="7">
    <source>
        <dbReference type="ARBA" id="ARBA00049790"/>
    </source>
</evidence>
<dbReference type="CDD" id="cd02440">
    <property type="entry name" value="AdoMet_MTases"/>
    <property type="match status" value="1"/>
</dbReference>
<dbReference type="GO" id="GO:0005634">
    <property type="term" value="C:nucleus"/>
    <property type="evidence" value="ECO:0007669"/>
    <property type="project" value="TreeGrafter"/>
</dbReference>
<proteinExistence type="inferred from homology"/>
<comment type="catalytic activity">
    <reaction evidence="5">
        <text>a 5'-end (N(2),N(7)-dimethyl 5'-triphosphoguanosine)-ribonucleoside in snRNA + S-adenosyl-L-methionine = a 5'-end (N(2),N(2),N(7)-trimethyl 5'-triphosphoguanosine)-ribonucleoside in snRNA + S-adenosyl-L-homocysteine + H(+)</text>
        <dbReference type="Rhea" id="RHEA:78479"/>
        <dbReference type="Rhea" id="RHEA-COMP:19087"/>
        <dbReference type="Rhea" id="RHEA-COMP:19089"/>
        <dbReference type="ChEBI" id="CHEBI:15378"/>
        <dbReference type="ChEBI" id="CHEBI:57856"/>
        <dbReference type="ChEBI" id="CHEBI:59789"/>
        <dbReference type="ChEBI" id="CHEBI:167623"/>
        <dbReference type="ChEBI" id="CHEBI:172880"/>
    </reaction>
    <physiologicalReaction direction="left-to-right" evidence="5">
        <dbReference type="Rhea" id="RHEA:78480"/>
    </physiologicalReaction>
</comment>
<comment type="catalytic activity">
    <reaction evidence="6">
        <text>a 5'-end (N(7)-methyl 5'-triphosphoguanosine)-ribonucleoside in snRNA + S-adenosyl-L-methionine = a 5'-end (N(2),N(7)-dimethyl 5'-triphosphoguanosine)-ribonucleoside in snRNA + S-adenosyl-L-homocysteine + H(+)</text>
        <dbReference type="Rhea" id="RHEA:78471"/>
        <dbReference type="Rhea" id="RHEA-COMP:19085"/>
        <dbReference type="Rhea" id="RHEA-COMP:19087"/>
        <dbReference type="ChEBI" id="CHEBI:15378"/>
        <dbReference type="ChEBI" id="CHEBI:57856"/>
        <dbReference type="ChEBI" id="CHEBI:59789"/>
        <dbReference type="ChEBI" id="CHEBI:156461"/>
        <dbReference type="ChEBI" id="CHEBI:172880"/>
    </reaction>
    <physiologicalReaction direction="left-to-right" evidence="6">
        <dbReference type="Rhea" id="RHEA:78472"/>
    </physiologicalReaction>
</comment>
<evidence type="ECO:0000256" key="4">
    <source>
        <dbReference type="ARBA" id="ARBA00048740"/>
    </source>
</evidence>
<dbReference type="Pfam" id="PF09445">
    <property type="entry name" value="Methyltransf_15"/>
    <property type="match status" value="1"/>
</dbReference>
<dbReference type="GO" id="GO:0071164">
    <property type="term" value="F:RNA cap trimethylguanosine synthase activity"/>
    <property type="evidence" value="ECO:0007669"/>
    <property type="project" value="TreeGrafter"/>
</dbReference>
<feature type="region of interest" description="Disordered" evidence="8">
    <location>
        <begin position="226"/>
        <end position="250"/>
    </location>
</feature>
<feature type="compositionally biased region" description="Basic and acidic residues" evidence="8">
    <location>
        <begin position="394"/>
        <end position="404"/>
    </location>
</feature>
<accession>A0A8S8ZMU7</accession>
<dbReference type="AlphaFoldDB" id="A0A8S8ZMU7"/>